<dbReference type="eggNOG" id="ENOG502S7JX">
    <property type="taxonomic scope" value="Eukaryota"/>
</dbReference>
<sequence>MVTINIAFTAPINPPSATPPLTVPQLWAGLQRKIRHAQEFVPAITACTVVSETAEGGSPGGGGDAVPVVTREAVFAEGGRVVTEVCRSYAPSRVDFHQPDGSVVSNIVSEAADGALHMTYSFSWRHPEVAAGSAEEEALRAKYRAMARMAVEKSIESIREMVKDGRIQ</sequence>
<dbReference type="Pfam" id="PF08982">
    <property type="entry name" value="AtaL"/>
    <property type="match status" value="1"/>
</dbReference>
<dbReference type="EMBL" id="KB916688">
    <property type="protein sequence ID" value="EOD44628.1"/>
    <property type="molecule type" value="Genomic_DNA"/>
</dbReference>
<dbReference type="Proteomes" id="UP000013521">
    <property type="component" value="Unassembled WGS sequence"/>
</dbReference>
<dbReference type="CDD" id="cd08863">
    <property type="entry name" value="SRPBCC_DUF1857"/>
    <property type="match status" value="1"/>
</dbReference>
<dbReference type="HOGENOM" id="CLU_111642_2_0_1"/>
<gene>
    <name evidence="1" type="ORF">UCRNP2_8668</name>
</gene>
<dbReference type="InterPro" id="IPR015075">
    <property type="entry name" value="AtaL"/>
</dbReference>
<organism evidence="1 2">
    <name type="scientific">Botryosphaeria parva (strain UCR-NP2)</name>
    <name type="common">Grapevine canker fungus</name>
    <name type="synonym">Neofusicoccum parvum</name>
    <dbReference type="NCBI Taxonomy" id="1287680"/>
    <lineage>
        <taxon>Eukaryota</taxon>
        <taxon>Fungi</taxon>
        <taxon>Dikarya</taxon>
        <taxon>Ascomycota</taxon>
        <taxon>Pezizomycotina</taxon>
        <taxon>Dothideomycetes</taxon>
        <taxon>Dothideomycetes incertae sedis</taxon>
        <taxon>Botryosphaeriales</taxon>
        <taxon>Botryosphaeriaceae</taxon>
        <taxon>Neofusicoccum</taxon>
    </lineage>
</organism>
<dbReference type="OMA" id="FEWRHPD"/>
<evidence type="ECO:0000313" key="2">
    <source>
        <dbReference type="Proteomes" id="UP000013521"/>
    </source>
</evidence>
<evidence type="ECO:0008006" key="3">
    <source>
        <dbReference type="Google" id="ProtNLM"/>
    </source>
</evidence>
<evidence type="ECO:0000313" key="1">
    <source>
        <dbReference type="EMBL" id="EOD44628.1"/>
    </source>
</evidence>
<dbReference type="OrthoDB" id="2320332at2759"/>
<dbReference type="STRING" id="1287680.R1EA15"/>
<reference evidence="2" key="1">
    <citation type="journal article" date="2013" name="Genome Announc.">
        <title>Draft genome sequence of Neofusicoccum parvum isolate UCR-NP2, a fungal vascular pathogen associated with grapevine cankers.</title>
        <authorList>
            <person name="Blanco-Ulate B."/>
            <person name="Rolshausen P."/>
            <person name="Cantu D."/>
        </authorList>
    </citation>
    <scope>NUCLEOTIDE SEQUENCE [LARGE SCALE GENOMIC DNA]</scope>
    <source>
        <strain evidence="2">UCR-NP2</strain>
    </source>
</reference>
<accession>R1EA15</accession>
<protein>
    <recommendedName>
        <fullName evidence="3">DUF1857-domain-containing protein</fullName>
    </recommendedName>
</protein>
<dbReference type="Gene3D" id="3.30.530.20">
    <property type="match status" value="1"/>
</dbReference>
<dbReference type="AlphaFoldDB" id="R1EA15"/>
<dbReference type="InterPro" id="IPR023393">
    <property type="entry name" value="START-like_dom_sf"/>
</dbReference>
<proteinExistence type="predicted"/>
<dbReference type="SUPFAM" id="SSF55961">
    <property type="entry name" value="Bet v1-like"/>
    <property type="match status" value="1"/>
</dbReference>
<name>R1EA15_BOTPV</name>
<dbReference type="KEGG" id="npa:UCRNP2_8668"/>